<evidence type="ECO:0000256" key="2">
    <source>
        <dbReference type="ARBA" id="ARBA00009265"/>
    </source>
</evidence>
<evidence type="ECO:0000256" key="3">
    <source>
        <dbReference type="ARBA" id="ARBA00023242"/>
    </source>
</evidence>
<evidence type="ECO:0000256" key="4">
    <source>
        <dbReference type="SAM" id="MobiDB-lite"/>
    </source>
</evidence>
<protein>
    <submittedName>
        <fullName evidence="5">NRDE-2, necessary for RNA interference, domain containing</fullName>
    </submittedName>
</protein>
<dbReference type="GO" id="GO:0048255">
    <property type="term" value="P:mRNA stabilization"/>
    <property type="evidence" value="ECO:0007669"/>
    <property type="project" value="Ensembl"/>
</dbReference>
<dbReference type="Ensembl" id="ENSCPBT00000013399.1">
    <property type="protein sequence ID" value="ENSCPBP00000011169.1"/>
    <property type="gene ID" value="ENSCPBG00000008537.1"/>
</dbReference>
<dbReference type="AlphaFoldDB" id="A0A8C3FMX0"/>
<dbReference type="PANTHER" id="PTHR13471:SF0">
    <property type="entry name" value="NUCLEAR EXOSOME REGULATOR NRDE2"/>
    <property type="match status" value="1"/>
</dbReference>
<comment type="similarity">
    <text evidence="2">Belongs to the NRDE2 family.</text>
</comment>
<dbReference type="PANTHER" id="PTHR13471">
    <property type="entry name" value="TETRATRICOPEPTIDE-LIKE HELICAL"/>
    <property type="match status" value="1"/>
</dbReference>
<dbReference type="Pfam" id="PF08424">
    <property type="entry name" value="NRDE-2"/>
    <property type="match status" value="1"/>
</dbReference>
<dbReference type="OrthoDB" id="297219at2759"/>
<reference evidence="5" key="2">
    <citation type="submission" date="2025-09" db="UniProtKB">
        <authorList>
            <consortium name="Ensembl"/>
        </authorList>
    </citation>
    <scope>IDENTIFICATION</scope>
</reference>
<keyword evidence="3" id="KW-0539">Nucleus</keyword>
<gene>
    <name evidence="5" type="primary">NRDE2</name>
</gene>
<dbReference type="GO" id="GO:0000278">
    <property type="term" value="P:mitotic cell cycle"/>
    <property type="evidence" value="ECO:0007669"/>
    <property type="project" value="Ensembl"/>
</dbReference>
<sequence>MLGQRAAPSCLVGRPGSPWEARGEEAVVQPMALFPAFAGAVEPGETPASGSEGSRRELDWLSNPSFCTEDALNLHQRTAKAADLTPERSQLIRSPSRSELSGGSDTNEDLKKSTKKRKGKKKKHHHHKKRKKKTREESSNSESDSDSECMKDKPRGSDTNHEREAATLNLEDITSNGATSRFVWLEDIQALTAETFRTDKNPDPANWEYKSLYRGDIARYKRKGDSCLGIDLKKQCITWESSMVEKKQSHKRPERYFKKNSVLLLSTDGIPVYSKSQTTSSGLSTFIPLSQLDSDAPPTTTYVNPLGIYDPLTTLWLQGKGPSEHETLKQQASQETSENVNSVLIAKVEEYNRTVRENPRDVHTWMEFVSFQDEIMRGPSPYAIKEGEQEIRRKSFKLILEKKLAILERAIESNPNDVDLKLAKLKLCTEFWEPSTLIKEWQKLVFLHPNNPVLWQKYLLFCQSQFSTFSVSKVHSLYGKCLSTLAAVQDGSMVSHPVLPGTEEAMLAVFLQQCHFLRQAGHSEKAVSLFQALVDFTFFKPDSVKDLPTRGQVEFFEPFWDSGEPRFGEKGAKGWKSWMHQQEKGGWIIINKPDEDEEDVDEDQEIKDKTLPKWQIWLDIECSRETRHWLPWRPDKTKKQTEEDCEDPERQVLFDDLGPSLIRLSSPDLQFQLLYSFLQFVGVPCGCSLFPSNLYIAMDENNIFDTGQSEKPLTSFDSLLSGVNSIGHMDTMTRGRQRMGHCKEGEEFIQNVFHLILPLFSGKEKSHLSVCWLQYEISKVVQCLQAKNKKKLKSQGKKSKKLAKNLLKASENRNNLSLWKLYAYLEWLLGNTEDARKVFDTALCLAGTEGMRNIQLCNLSLLYASLEVELLESLEETVMSRALHILTKLAESGPYVPYTGQVLSVNILKARKAYEHALQDYLNESPVSNWDQASSSSQLVSLVGCYALFQYLTVGIDAAVLICRRISEKLKGSTSQKFESIGENLGIHNFPTALEAVTLMHTNLLRYHMKVSIYPLNPLREALTEALKLYPSNQSLWRSYIQIQSKSHNASKARRFFDSVTRSTKSLEPWLFAIQAEEMRKKLVENVQRVDVGEIHSTIPETGLTNRIKALFEHAIQSENGVHCPLLWRMYLNFLFSLGNKERSKGLFYKALQNCPWAKVLYMDAIEYFPDQLQETLDLMTEKELRVRVPIEELELLLED</sequence>
<comment type="subcellular location">
    <subcellularLocation>
        <location evidence="1">Nucleus</location>
    </subcellularLocation>
</comment>
<dbReference type="CDD" id="cd22200">
    <property type="entry name" value="NRDE2_MID"/>
    <property type="match status" value="1"/>
</dbReference>
<dbReference type="GO" id="GO:0046833">
    <property type="term" value="P:positive regulation of RNA export from nucleus"/>
    <property type="evidence" value="ECO:0007669"/>
    <property type="project" value="Ensembl"/>
</dbReference>
<evidence type="ECO:0000313" key="6">
    <source>
        <dbReference type="Proteomes" id="UP000694380"/>
    </source>
</evidence>
<name>A0A8C3FMX0_CHRPI</name>
<feature type="compositionally biased region" description="Basic residues" evidence="4">
    <location>
        <begin position="113"/>
        <end position="133"/>
    </location>
</feature>
<dbReference type="GO" id="GO:0006974">
    <property type="term" value="P:DNA damage response"/>
    <property type="evidence" value="ECO:0007669"/>
    <property type="project" value="Ensembl"/>
</dbReference>
<evidence type="ECO:0000256" key="1">
    <source>
        <dbReference type="ARBA" id="ARBA00004123"/>
    </source>
</evidence>
<dbReference type="Proteomes" id="UP000694380">
    <property type="component" value="Unplaced"/>
</dbReference>
<dbReference type="GO" id="GO:0031048">
    <property type="term" value="P:regulatory ncRNA-mediated heterochromatin formation"/>
    <property type="evidence" value="ECO:0007669"/>
    <property type="project" value="TreeGrafter"/>
</dbReference>
<keyword evidence="6" id="KW-1185">Reference proteome</keyword>
<dbReference type="GO" id="GO:0016607">
    <property type="term" value="C:nuclear speck"/>
    <property type="evidence" value="ECO:0007669"/>
    <property type="project" value="Ensembl"/>
</dbReference>
<feature type="region of interest" description="Disordered" evidence="4">
    <location>
        <begin position="38"/>
        <end position="62"/>
    </location>
</feature>
<dbReference type="OMA" id="MRDKELH"/>
<accession>A0A8C3FMX0</accession>
<organism evidence="5 6">
    <name type="scientific">Chrysemys picta bellii</name>
    <name type="common">Western painted turtle</name>
    <name type="synonym">Emys bellii</name>
    <dbReference type="NCBI Taxonomy" id="8478"/>
    <lineage>
        <taxon>Eukaryota</taxon>
        <taxon>Metazoa</taxon>
        <taxon>Chordata</taxon>
        <taxon>Craniata</taxon>
        <taxon>Vertebrata</taxon>
        <taxon>Euteleostomi</taxon>
        <taxon>Archelosauria</taxon>
        <taxon>Testudinata</taxon>
        <taxon>Testudines</taxon>
        <taxon>Cryptodira</taxon>
        <taxon>Durocryptodira</taxon>
        <taxon>Testudinoidea</taxon>
        <taxon>Emydidae</taxon>
        <taxon>Chrysemys</taxon>
    </lineage>
</organism>
<reference evidence="5" key="1">
    <citation type="submission" date="2025-08" db="UniProtKB">
        <authorList>
            <consortium name="Ensembl"/>
        </authorList>
    </citation>
    <scope>IDENTIFICATION</scope>
</reference>
<dbReference type="FunFam" id="1.25.40.10:FF:000185">
    <property type="entry name" value="NRDE-2, necessary for RNA interference, domain-containing"/>
    <property type="match status" value="1"/>
</dbReference>
<dbReference type="GO" id="GO:0071013">
    <property type="term" value="C:catalytic step 2 spliceosome"/>
    <property type="evidence" value="ECO:0007669"/>
    <property type="project" value="TreeGrafter"/>
</dbReference>
<dbReference type="InterPro" id="IPR011990">
    <property type="entry name" value="TPR-like_helical_dom_sf"/>
</dbReference>
<feature type="compositionally biased region" description="Polar residues" evidence="4">
    <location>
        <begin position="87"/>
        <end position="105"/>
    </location>
</feature>
<dbReference type="GO" id="GO:0005730">
    <property type="term" value="C:nucleolus"/>
    <property type="evidence" value="ECO:0007669"/>
    <property type="project" value="Ensembl"/>
</dbReference>
<proteinExistence type="inferred from homology"/>
<dbReference type="GO" id="GO:0008380">
    <property type="term" value="P:RNA splicing"/>
    <property type="evidence" value="ECO:0007669"/>
    <property type="project" value="Ensembl"/>
</dbReference>
<dbReference type="Gene3D" id="1.25.40.10">
    <property type="entry name" value="Tetratricopeptide repeat domain"/>
    <property type="match status" value="2"/>
</dbReference>
<dbReference type="InterPro" id="IPR013633">
    <property type="entry name" value="NRDE-2"/>
</dbReference>
<feature type="compositionally biased region" description="Basic and acidic residues" evidence="4">
    <location>
        <begin position="148"/>
        <end position="161"/>
    </location>
</feature>
<dbReference type="GeneTree" id="ENSGT00390000005524"/>
<evidence type="ECO:0000313" key="5">
    <source>
        <dbReference type="Ensembl" id="ENSCPBP00000011169.1"/>
    </source>
</evidence>
<feature type="region of interest" description="Disordered" evidence="4">
    <location>
        <begin position="79"/>
        <end position="161"/>
    </location>
</feature>